<feature type="transmembrane region" description="Helical" evidence="1">
    <location>
        <begin position="6"/>
        <end position="25"/>
    </location>
</feature>
<evidence type="ECO:0000313" key="3">
    <source>
        <dbReference type="Proteomes" id="UP000193711"/>
    </source>
</evidence>
<evidence type="ECO:0000313" key="2">
    <source>
        <dbReference type="EMBL" id="SMH28181.1"/>
    </source>
</evidence>
<dbReference type="RefSeq" id="WP_085474667.1">
    <property type="nucleotide sequence ID" value="NZ_FXBM01000001.1"/>
</dbReference>
<evidence type="ECO:0008006" key="4">
    <source>
        <dbReference type="Google" id="ProtNLM"/>
    </source>
</evidence>
<feature type="transmembrane region" description="Helical" evidence="1">
    <location>
        <begin position="131"/>
        <end position="152"/>
    </location>
</feature>
<feature type="transmembrane region" description="Helical" evidence="1">
    <location>
        <begin position="106"/>
        <end position="125"/>
    </location>
</feature>
<dbReference type="OrthoDB" id="5197175at2"/>
<keyword evidence="1" id="KW-1133">Transmembrane helix</keyword>
<proteinExistence type="predicted"/>
<feature type="transmembrane region" description="Helical" evidence="1">
    <location>
        <begin position="37"/>
        <end position="56"/>
    </location>
</feature>
<dbReference type="EMBL" id="FXBM01000001">
    <property type="protein sequence ID" value="SMH28181.1"/>
    <property type="molecule type" value="Genomic_DNA"/>
</dbReference>
<dbReference type="AlphaFoldDB" id="A0A1X7MTM8"/>
<feature type="transmembrane region" description="Helical" evidence="1">
    <location>
        <begin position="68"/>
        <end position="85"/>
    </location>
</feature>
<gene>
    <name evidence="2" type="ORF">SAMN06295885_0103</name>
</gene>
<accession>A0A1X7MTM8</accession>
<keyword evidence="3" id="KW-1185">Reference proteome</keyword>
<dbReference type="Proteomes" id="UP000193711">
    <property type="component" value="Unassembled WGS sequence"/>
</dbReference>
<evidence type="ECO:0000256" key="1">
    <source>
        <dbReference type="SAM" id="Phobius"/>
    </source>
</evidence>
<keyword evidence="1" id="KW-0812">Transmembrane</keyword>
<reference evidence="3" key="1">
    <citation type="submission" date="2017-04" db="EMBL/GenBank/DDBJ databases">
        <authorList>
            <person name="Varghese N."/>
            <person name="Submissions S."/>
        </authorList>
    </citation>
    <scope>NUCLEOTIDE SEQUENCE [LARGE SCALE GENOMIC DNA]</scope>
    <source>
        <strain evidence="3">VKM Ac-2121</strain>
    </source>
</reference>
<name>A0A1X7MTM8_9MICO</name>
<dbReference type="STRING" id="1891671.SAMN06295885_0103"/>
<protein>
    <recommendedName>
        <fullName evidence="4">DUF2306 domain-containing protein</fullName>
    </recommendedName>
</protein>
<keyword evidence="1" id="KW-0472">Membrane</keyword>
<organism evidence="2 3">
    <name type="scientific">Rathayibacter oskolensis</name>
    <dbReference type="NCBI Taxonomy" id="1891671"/>
    <lineage>
        <taxon>Bacteria</taxon>
        <taxon>Bacillati</taxon>
        <taxon>Actinomycetota</taxon>
        <taxon>Actinomycetes</taxon>
        <taxon>Micrococcales</taxon>
        <taxon>Microbacteriaceae</taxon>
        <taxon>Rathayibacter</taxon>
    </lineage>
</organism>
<sequence length="169" mass="17605">MYATAIAIHATAGTAGFVLGLLLACRPGLAGRRRPVVRVYVGLIVVLVAGLAAAVIADWSGMEASRRLVDVGLILLGLYTLHRAVRALRVSRAAGGEWRPAFVDHVGFTLISLFDGFVIVAALNLGAPTPLVLLIAALGVVGGIAGVHRLRVRAETEAGARRASDPDRV</sequence>